<accession>A0ABQ7U1N4</accession>
<protein>
    <submittedName>
        <fullName evidence="2">Uncharacterized protein</fullName>
    </submittedName>
</protein>
<evidence type="ECO:0000256" key="1">
    <source>
        <dbReference type="SAM" id="Coils"/>
    </source>
</evidence>
<evidence type="ECO:0000313" key="3">
    <source>
        <dbReference type="Proteomes" id="UP000826656"/>
    </source>
</evidence>
<gene>
    <name evidence="2" type="ORF">KY290_033726</name>
</gene>
<keyword evidence="1" id="KW-0175">Coiled coil</keyword>
<dbReference type="Proteomes" id="UP000826656">
    <property type="component" value="Unassembled WGS sequence"/>
</dbReference>
<sequence length="159" mass="18118">MLEYMHNTISVKDGRHGMGYGYFLTKVFKYFEIPLGLGVIGTVKQFFFMNILVKWECLEERTWTKSKVSEMVVEQEQVIHELEEMTAILANKDSKIARLRVELLKAKIEGPGEDELAALKVQNNVLITMNIVLNGRLLSKADDRLTLLLQSVTSKPTLS</sequence>
<keyword evidence="3" id="KW-1185">Reference proteome</keyword>
<comment type="caution">
    <text evidence="2">The sequence shown here is derived from an EMBL/GenBank/DDBJ whole genome shotgun (WGS) entry which is preliminary data.</text>
</comment>
<organism evidence="2 3">
    <name type="scientific">Solanum tuberosum</name>
    <name type="common">Potato</name>
    <dbReference type="NCBI Taxonomy" id="4113"/>
    <lineage>
        <taxon>Eukaryota</taxon>
        <taxon>Viridiplantae</taxon>
        <taxon>Streptophyta</taxon>
        <taxon>Embryophyta</taxon>
        <taxon>Tracheophyta</taxon>
        <taxon>Spermatophyta</taxon>
        <taxon>Magnoliopsida</taxon>
        <taxon>eudicotyledons</taxon>
        <taxon>Gunneridae</taxon>
        <taxon>Pentapetalae</taxon>
        <taxon>asterids</taxon>
        <taxon>lamiids</taxon>
        <taxon>Solanales</taxon>
        <taxon>Solanaceae</taxon>
        <taxon>Solanoideae</taxon>
        <taxon>Solaneae</taxon>
        <taxon>Solanum</taxon>
    </lineage>
</organism>
<name>A0ABQ7U1N4_SOLTU</name>
<feature type="coiled-coil region" evidence="1">
    <location>
        <begin position="82"/>
        <end position="109"/>
    </location>
</feature>
<dbReference type="EMBL" id="JAIVGD010000026">
    <property type="protein sequence ID" value="KAH0740683.1"/>
    <property type="molecule type" value="Genomic_DNA"/>
</dbReference>
<proteinExistence type="predicted"/>
<reference evidence="2 3" key="1">
    <citation type="journal article" date="2021" name="bioRxiv">
        <title>Chromosome-scale and haplotype-resolved genome assembly of a tetraploid potato cultivar.</title>
        <authorList>
            <person name="Sun H."/>
            <person name="Jiao W.-B."/>
            <person name="Krause K."/>
            <person name="Campoy J.A."/>
            <person name="Goel M."/>
            <person name="Folz-Donahue K."/>
            <person name="Kukat C."/>
            <person name="Huettel B."/>
            <person name="Schneeberger K."/>
        </authorList>
    </citation>
    <scope>NUCLEOTIDE SEQUENCE [LARGE SCALE GENOMIC DNA]</scope>
    <source>
        <strain evidence="2">SolTubOtavaFocal</strain>
        <tissue evidence="2">Leaves</tissue>
    </source>
</reference>
<evidence type="ECO:0000313" key="2">
    <source>
        <dbReference type="EMBL" id="KAH0740683.1"/>
    </source>
</evidence>